<sequence>MSFVKASVTYDSYESITYNDQTSQKLNHKGKAGIGYQRPKNSKPSWLKNKLDKDKAKAGSNSFVPNQPRRNSMKVKSSWRKVQPRRDLNGQNMKSTLNRSHHGFAQTLTDSSTGKNVKGPQRKGECAADEPCVISTEEGSGVQVDGSVHPFTMSHSAKRLISGV</sequence>
<gene>
    <name evidence="2" type="ORF">F511_20888</name>
</gene>
<protein>
    <submittedName>
        <fullName evidence="2">Uncharacterized protein</fullName>
    </submittedName>
</protein>
<name>A0A2Z7D9S1_9LAMI</name>
<accession>A0A2Z7D9S1</accession>
<keyword evidence="3" id="KW-1185">Reference proteome</keyword>
<dbReference type="Proteomes" id="UP000250235">
    <property type="component" value="Unassembled WGS sequence"/>
</dbReference>
<feature type="compositionally biased region" description="Polar residues" evidence="1">
    <location>
        <begin position="59"/>
        <end position="70"/>
    </location>
</feature>
<feature type="region of interest" description="Disordered" evidence="1">
    <location>
        <begin position="19"/>
        <end position="130"/>
    </location>
</feature>
<evidence type="ECO:0000313" key="3">
    <source>
        <dbReference type="Proteomes" id="UP000250235"/>
    </source>
</evidence>
<evidence type="ECO:0000313" key="2">
    <source>
        <dbReference type="EMBL" id="KZV55823.1"/>
    </source>
</evidence>
<evidence type="ECO:0000256" key="1">
    <source>
        <dbReference type="SAM" id="MobiDB-lite"/>
    </source>
</evidence>
<dbReference type="AlphaFoldDB" id="A0A2Z7D9S1"/>
<organism evidence="2 3">
    <name type="scientific">Dorcoceras hygrometricum</name>
    <dbReference type="NCBI Taxonomy" id="472368"/>
    <lineage>
        <taxon>Eukaryota</taxon>
        <taxon>Viridiplantae</taxon>
        <taxon>Streptophyta</taxon>
        <taxon>Embryophyta</taxon>
        <taxon>Tracheophyta</taxon>
        <taxon>Spermatophyta</taxon>
        <taxon>Magnoliopsida</taxon>
        <taxon>eudicotyledons</taxon>
        <taxon>Gunneridae</taxon>
        <taxon>Pentapetalae</taxon>
        <taxon>asterids</taxon>
        <taxon>lamiids</taxon>
        <taxon>Lamiales</taxon>
        <taxon>Gesneriaceae</taxon>
        <taxon>Didymocarpoideae</taxon>
        <taxon>Trichosporeae</taxon>
        <taxon>Loxocarpinae</taxon>
        <taxon>Dorcoceras</taxon>
    </lineage>
</organism>
<reference evidence="2 3" key="1">
    <citation type="journal article" date="2015" name="Proc. Natl. Acad. Sci. U.S.A.">
        <title>The resurrection genome of Boea hygrometrica: A blueprint for survival of dehydration.</title>
        <authorList>
            <person name="Xiao L."/>
            <person name="Yang G."/>
            <person name="Zhang L."/>
            <person name="Yang X."/>
            <person name="Zhao S."/>
            <person name="Ji Z."/>
            <person name="Zhou Q."/>
            <person name="Hu M."/>
            <person name="Wang Y."/>
            <person name="Chen M."/>
            <person name="Xu Y."/>
            <person name="Jin H."/>
            <person name="Xiao X."/>
            <person name="Hu G."/>
            <person name="Bao F."/>
            <person name="Hu Y."/>
            <person name="Wan P."/>
            <person name="Li L."/>
            <person name="Deng X."/>
            <person name="Kuang T."/>
            <person name="Xiang C."/>
            <person name="Zhu J.K."/>
            <person name="Oliver M.J."/>
            <person name="He Y."/>
        </authorList>
    </citation>
    <scope>NUCLEOTIDE SEQUENCE [LARGE SCALE GENOMIC DNA]</scope>
    <source>
        <strain evidence="3">cv. XS01</strain>
    </source>
</reference>
<feature type="compositionally biased region" description="Polar residues" evidence="1">
    <location>
        <begin position="89"/>
        <end position="98"/>
    </location>
</feature>
<dbReference type="EMBL" id="KQ988444">
    <property type="protein sequence ID" value="KZV55823.1"/>
    <property type="molecule type" value="Genomic_DNA"/>
</dbReference>
<proteinExistence type="predicted"/>
<feature type="compositionally biased region" description="Polar residues" evidence="1">
    <location>
        <begin position="106"/>
        <end position="115"/>
    </location>
</feature>
<feature type="compositionally biased region" description="Basic residues" evidence="1">
    <location>
        <begin position="71"/>
        <end position="83"/>
    </location>
</feature>